<dbReference type="AntiFam" id="ANF00222">
    <property type="entry name" value="Shadow ORF (opposite groL1)"/>
</dbReference>
<protein>
    <submittedName>
        <fullName evidence="2">GroEL</fullName>
    </submittedName>
</protein>
<feature type="region of interest" description="Disordered" evidence="1">
    <location>
        <begin position="1"/>
        <end position="31"/>
    </location>
</feature>
<name>A0AAI9N276_9BURK</name>
<sequence length="580" mass="60551">MQHRPCHPWPAAGGQLHHAVHTAHAAHTTHAARHAGRLVVSHFGHQGVGGQDQAGHGGSVLQSRTGHLGRIQHAQFHQVTVGAVGGVVAEVARTFQHLVHHHRRLVAGVEDDLAQRLFDGAQHDLDTGFLVGVVALQVLDVGASAQQGHATARHDAFFNGSAGSVQCIFDAGLLFLHFDFGGSANLDQCNTAGQLGHALLQLFTIVVGSCFADLGADHGHACFDAGSFASAVDDGGVFLADLDALGLAQFSQGGLFQGQADFFGDHLATGQDGDVFQHGLAAVAEARSLDGSGLQDATDVVDHQGSQGFAFDVFSHDQQRTASLGDLFQHRQQVTDVGDLLVEQQDEGIVQGDDLLLLVVDEVRRQVAAVELHTFDDVQFVFQRLAVFDGDHAFLADLFHGLGDDVADVRVGVGRDRADLSDFLGGGGGLGQVLHFANDGGDGLVDTALQVGRVETGGDVLEAFAHDGLGQHGSGGGTVTGVVGGLGSHFLDQLGTHVFQLVLQFDFLGDGNAVLGHGRGAEAALQHDVTTLGAQGDLDCVGQDVDAVDDLGACFIAENNLLCCHVGFSRNSVQFMSPGL</sequence>
<evidence type="ECO:0000256" key="1">
    <source>
        <dbReference type="SAM" id="MobiDB-lite"/>
    </source>
</evidence>
<dbReference type="EMBL" id="AEEC02000034">
    <property type="protein sequence ID" value="EOA03053.1"/>
    <property type="molecule type" value="Genomic_DNA"/>
</dbReference>
<dbReference type="AlphaFoldDB" id="A0AAI9N276"/>
<organism evidence="2 3">
    <name type="scientific">Herbaspirillum frisingense GSF30</name>
    <dbReference type="NCBI Taxonomy" id="864073"/>
    <lineage>
        <taxon>Bacteria</taxon>
        <taxon>Pseudomonadati</taxon>
        <taxon>Pseudomonadota</taxon>
        <taxon>Betaproteobacteria</taxon>
        <taxon>Burkholderiales</taxon>
        <taxon>Oxalobacteraceae</taxon>
        <taxon>Herbaspirillum</taxon>
    </lineage>
</organism>
<proteinExistence type="predicted"/>
<evidence type="ECO:0000313" key="3">
    <source>
        <dbReference type="Proteomes" id="UP000006772"/>
    </source>
</evidence>
<dbReference type="Proteomes" id="UP000006772">
    <property type="component" value="Unassembled WGS sequence"/>
</dbReference>
<accession>A0AAI9N276</accession>
<evidence type="ECO:0000313" key="2">
    <source>
        <dbReference type="EMBL" id="EOA03053.1"/>
    </source>
</evidence>
<gene>
    <name evidence="2" type="ORF">HFRIS_019528</name>
</gene>
<reference evidence="2 3" key="1">
    <citation type="journal article" date="2013" name="Front. Microbiol.">
        <title>The genome of the endophytic bacterium H. frisingense GSF30(T) identifies diverse strategies in the Herbaspirillum genus to interact with plants.</title>
        <authorList>
            <person name="Straub D."/>
            <person name="Rothballer M."/>
            <person name="Hartmann A."/>
            <person name="Ludewig U."/>
        </authorList>
    </citation>
    <scope>NUCLEOTIDE SEQUENCE [LARGE SCALE GENOMIC DNA]</scope>
    <source>
        <strain evidence="2 3">GSF30</strain>
    </source>
</reference>
<comment type="caution">
    <text evidence="2">The sequence shown here is derived from an EMBL/GenBank/DDBJ whole genome shotgun (WGS) entry which is preliminary data.</text>
</comment>